<dbReference type="NCBIfam" id="NF033788">
    <property type="entry name" value="HTH_metalloreg"/>
    <property type="match status" value="1"/>
</dbReference>
<dbReference type="Gene3D" id="1.10.10.10">
    <property type="entry name" value="Winged helix-like DNA-binding domain superfamily/Winged helix DNA-binding domain"/>
    <property type="match status" value="1"/>
</dbReference>
<evidence type="ECO:0000256" key="3">
    <source>
        <dbReference type="ARBA" id="ARBA00023163"/>
    </source>
</evidence>
<dbReference type="SUPFAM" id="SSF46785">
    <property type="entry name" value="Winged helix' DNA-binding domain"/>
    <property type="match status" value="1"/>
</dbReference>
<dbReference type="InterPro" id="IPR001845">
    <property type="entry name" value="HTH_ArsR_DNA-bd_dom"/>
</dbReference>
<name>A0ABU8MBA4_9PSEU</name>
<sequence>MDGTELKLSPPDQPTLEAVASIYRALAASSRLKILLRLRQQTATVGGLANWLAMEPSAVSQQLRVLRHLRLVTRDRCGRTTYYRIYDRSVARLVDHAVHHVEHVISAPDRGGSRHRLIVQDEVSAPS</sequence>
<dbReference type="PROSITE" id="PS50987">
    <property type="entry name" value="HTH_ARSR_2"/>
    <property type="match status" value="1"/>
</dbReference>
<accession>A0ABU8MBA4</accession>
<dbReference type="EMBL" id="JBBEGM010000011">
    <property type="protein sequence ID" value="MEJ2864342.1"/>
    <property type="molecule type" value="Genomic_DNA"/>
</dbReference>
<dbReference type="CDD" id="cd00090">
    <property type="entry name" value="HTH_ARSR"/>
    <property type="match status" value="1"/>
</dbReference>
<evidence type="ECO:0000259" key="4">
    <source>
        <dbReference type="PROSITE" id="PS50987"/>
    </source>
</evidence>
<proteinExistence type="predicted"/>
<evidence type="ECO:0000256" key="2">
    <source>
        <dbReference type="ARBA" id="ARBA00023125"/>
    </source>
</evidence>
<evidence type="ECO:0000256" key="1">
    <source>
        <dbReference type="ARBA" id="ARBA00023015"/>
    </source>
</evidence>
<dbReference type="PANTHER" id="PTHR43132">
    <property type="entry name" value="ARSENICAL RESISTANCE OPERON REPRESSOR ARSR-RELATED"/>
    <property type="match status" value="1"/>
</dbReference>
<dbReference type="InterPro" id="IPR011991">
    <property type="entry name" value="ArsR-like_HTH"/>
</dbReference>
<protein>
    <submittedName>
        <fullName evidence="5">Metalloregulator ArsR/SmtB family transcription factor</fullName>
    </submittedName>
</protein>
<dbReference type="InterPro" id="IPR036388">
    <property type="entry name" value="WH-like_DNA-bd_sf"/>
</dbReference>
<dbReference type="InterPro" id="IPR051011">
    <property type="entry name" value="Metal_resp_trans_reg"/>
</dbReference>
<dbReference type="PRINTS" id="PR00778">
    <property type="entry name" value="HTHARSR"/>
</dbReference>
<evidence type="ECO:0000313" key="5">
    <source>
        <dbReference type="EMBL" id="MEJ2864342.1"/>
    </source>
</evidence>
<keyword evidence="3" id="KW-0804">Transcription</keyword>
<keyword evidence="6" id="KW-1185">Reference proteome</keyword>
<comment type="caution">
    <text evidence="5">The sequence shown here is derived from an EMBL/GenBank/DDBJ whole genome shotgun (WGS) entry which is preliminary data.</text>
</comment>
<evidence type="ECO:0000313" key="6">
    <source>
        <dbReference type="Proteomes" id="UP001369736"/>
    </source>
</evidence>
<keyword evidence="2" id="KW-0238">DNA-binding</keyword>
<dbReference type="InterPro" id="IPR036390">
    <property type="entry name" value="WH_DNA-bd_sf"/>
</dbReference>
<dbReference type="SMART" id="SM00418">
    <property type="entry name" value="HTH_ARSR"/>
    <property type="match status" value="1"/>
</dbReference>
<dbReference type="RefSeq" id="WP_337705741.1">
    <property type="nucleotide sequence ID" value="NZ_JBBEGM010000011.1"/>
</dbReference>
<keyword evidence="1" id="KW-0805">Transcription regulation</keyword>
<dbReference type="Pfam" id="PF01022">
    <property type="entry name" value="HTH_5"/>
    <property type="match status" value="1"/>
</dbReference>
<dbReference type="Proteomes" id="UP001369736">
    <property type="component" value="Unassembled WGS sequence"/>
</dbReference>
<gene>
    <name evidence="5" type="ORF">WCD58_24505</name>
</gene>
<dbReference type="PANTHER" id="PTHR43132:SF6">
    <property type="entry name" value="HTH-TYPE TRANSCRIPTIONAL REPRESSOR CZRA"/>
    <property type="match status" value="1"/>
</dbReference>
<reference evidence="5 6" key="1">
    <citation type="submission" date="2024-03" db="EMBL/GenBank/DDBJ databases">
        <title>Actinomycetospora sp. OC33-EN07, a novel actinomycete isolated from wild orchid (Aerides multiflora).</title>
        <authorList>
            <person name="Suriyachadkun C."/>
        </authorList>
    </citation>
    <scope>NUCLEOTIDE SEQUENCE [LARGE SCALE GENOMIC DNA]</scope>
    <source>
        <strain evidence="5 6">OC33-EN07</strain>
    </source>
</reference>
<feature type="domain" description="HTH arsR-type" evidence="4">
    <location>
        <begin position="11"/>
        <end position="105"/>
    </location>
</feature>
<organism evidence="5 6">
    <name type="scientific">Actinomycetospora flava</name>
    <dbReference type="NCBI Taxonomy" id="3129232"/>
    <lineage>
        <taxon>Bacteria</taxon>
        <taxon>Bacillati</taxon>
        <taxon>Actinomycetota</taxon>
        <taxon>Actinomycetes</taxon>
        <taxon>Pseudonocardiales</taxon>
        <taxon>Pseudonocardiaceae</taxon>
        <taxon>Actinomycetospora</taxon>
    </lineage>
</organism>